<dbReference type="InterPro" id="IPR029060">
    <property type="entry name" value="PIN-like_dom_sf"/>
</dbReference>
<sequence>MRYSLDSDAIIQAWIDYPIEFFPKVWESLHQLAIAEVVGIAPVIYEELEKGGDELFDWVKERKDDFVAENSDELQEAVAYLVNHYKNFGLTTGKNEGDPYVVALAMVEECVVVTNESMTNDLNGPKVPDVCREEGIAWAKFVDIIRNEELDVG</sequence>
<accession>A0A2A2GEM5</accession>
<organism evidence="1 2">
    <name type="scientific">Fodinibius salipaludis</name>
    <dbReference type="NCBI Taxonomy" id="2032627"/>
    <lineage>
        <taxon>Bacteria</taxon>
        <taxon>Pseudomonadati</taxon>
        <taxon>Balneolota</taxon>
        <taxon>Balneolia</taxon>
        <taxon>Balneolales</taxon>
        <taxon>Balneolaceae</taxon>
        <taxon>Fodinibius</taxon>
    </lineage>
</organism>
<reference evidence="1 2" key="1">
    <citation type="submission" date="2017-08" db="EMBL/GenBank/DDBJ databases">
        <title>Aliifodinibius alkalisoli sp. nov., isolated from saline alkaline soil.</title>
        <authorList>
            <person name="Liu D."/>
            <person name="Zhang G."/>
        </authorList>
    </citation>
    <scope>NUCLEOTIDE SEQUENCE [LARGE SCALE GENOMIC DNA]</scope>
    <source>
        <strain evidence="1 2">WN023</strain>
    </source>
</reference>
<evidence type="ECO:0008006" key="3">
    <source>
        <dbReference type="Google" id="ProtNLM"/>
    </source>
</evidence>
<comment type="caution">
    <text evidence="1">The sequence shown here is derived from an EMBL/GenBank/DDBJ whole genome shotgun (WGS) entry which is preliminary data.</text>
</comment>
<evidence type="ECO:0000313" key="2">
    <source>
        <dbReference type="Proteomes" id="UP000218831"/>
    </source>
</evidence>
<dbReference type="SUPFAM" id="SSF88723">
    <property type="entry name" value="PIN domain-like"/>
    <property type="match status" value="1"/>
</dbReference>
<dbReference type="OrthoDB" id="3231195at2"/>
<gene>
    <name evidence="1" type="ORF">CK503_03160</name>
</gene>
<dbReference type="AlphaFoldDB" id="A0A2A2GEM5"/>
<dbReference type="InterPro" id="IPR016541">
    <property type="entry name" value="UCP008505"/>
</dbReference>
<dbReference type="Pfam" id="PF14367">
    <property type="entry name" value="DUF4411"/>
    <property type="match status" value="1"/>
</dbReference>
<evidence type="ECO:0000313" key="1">
    <source>
        <dbReference type="EMBL" id="PAU95212.1"/>
    </source>
</evidence>
<name>A0A2A2GEM5_9BACT</name>
<keyword evidence="2" id="KW-1185">Reference proteome</keyword>
<dbReference type="RefSeq" id="WP_095605338.1">
    <property type="nucleotide sequence ID" value="NZ_NSKE01000002.1"/>
</dbReference>
<protein>
    <recommendedName>
        <fullName evidence="3">DUF4411 domain-containing protein</fullName>
    </recommendedName>
</protein>
<dbReference type="EMBL" id="NSKE01000002">
    <property type="protein sequence ID" value="PAU95212.1"/>
    <property type="molecule type" value="Genomic_DNA"/>
</dbReference>
<dbReference type="Proteomes" id="UP000218831">
    <property type="component" value="Unassembled WGS sequence"/>
</dbReference>
<proteinExistence type="predicted"/>